<evidence type="ECO:0000313" key="1">
    <source>
        <dbReference type="EMBL" id="PWN53483.1"/>
    </source>
</evidence>
<protein>
    <submittedName>
        <fullName evidence="1">Uncharacterized protein</fullName>
    </submittedName>
</protein>
<reference evidence="1 2" key="1">
    <citation type="journal article" date="2018" name="Mol. Biol. Evol.">
        <title>Broad Genomic Sampling Reveals a Smut Pathogenic Ancestry of the Fungal Clade Ustilaginomycotina.</title>
        <authorList>
            <person name="Kijpornyongpan T."/>
            <person name="Mondo S.J."/>
            <person name="Barry K."/>
            <person name="Sandor L."/>
            <person name="Lee J."/>
            <person name="Lipzen A."/>
            <person name="Pangilinan J."/>
            <person name="LaButti K."/>
            <person name="Hainaut M."/>
            <person name="Henrissat B."/>
            <person name="Grigoriev I.V."/>
            <person name="Spatafora J.W."/>
            <person name="Aime M.C."/>
        </authorList>
    </citation>
    <scope>NUCLEOTIDE SEQUENCE [LARGE SCALE GENOMIC DNA]</scope>
    <source>
        <strain evidence="1 2">SA 807</strain>
    </source>
</reference>
<proteinExistence type="predicted"/>
<gene>
    <name evidence="1" type="ORF">IE53DRAFT_366299</name>
</gene>
<dbReference type="EMBL" id="KZ819723">
    <property type="protein sequence ID" value="PWN53483.1"/>
    <property type="molecule type" value="Genomic_DNA"/>
</dbReference>
<evidence type="ECO:0000313" key="2">
    <source>
        <dbReference type="Proteomes" id="UP000245626"/>
    </source>
</evidence>
<sequence length="238" mass="27406">MAERTPSNSENDLKSKLSQLEQTGTSVYDAEDGSTWVNINVNEWYRVAPGSKPEYRADLIEQLKHIKGEPHYKLVVDEEEVNVSWYDTQAKATAWVFPPQYGRLFFPHTINRYFGEEMVPIHPQDDSLFVRYGRFEQQTQLSSSPSLAKRDACTRLDCDNNIDCTRQISYCINCVSGRLEDFCEVRGLPNYVGINCGLHGSCLRDTGSPEPKEEHFKTKREFLHALDKHHWTRAADQL</sequence>
<accession>A0ACD0P5R4</accession>
<dbReference type="Proteomes" id="UP000245626">
    <property type="component" value="Unassembled WGS sequence"/>
</dbReference>
<keyword evidence="2" id="KW-1185">Reference proteome</keyword>
<name>A0ACD0P5R4_9BASI</name>
<organism evidence="1 2">
    <name type="scientific">Violaceomyces palustris</name>
    <dbReference type="NCBI Taxonomy" id="1673888"/>
    <lineage>
        <taxon>Eukaryota</taxon>
        <taxon>Fungi</taxon>
        <taxon>Dikarya</taxon>
        <taxon>Basidiomycota</taxon>
        <taxon>Ustilaginomycotina</taxon>
        <taxon>Ustilaginomycetes</taxon>
        <taxon>Violaceomycetales</taxon>
        <taxon>Violaceomycetaceae</taxon>
        <taxon>Violaceomyces</taxon>
    </lineage>
</organism>